<name>A0AAV1CJ53_OLDCO</name>
<dbReference type="SUPFAM" id="SSF51197">
    <property type="entry name" value="Clavaminate synthase-like"/>
    <property type="match status" value="1"/>
</dbReference>
<dbReference type="Pfam" id="PF14226">
    <property type="entry name" value="DIOX_N"/>
    <property type="match status" value="1"/>
</dbReference>
<keyword evidence="1" id="KW-0479">Metal-binding</keyword>
<dbReference type="GO" id="GO:0046872">
    <property type="term" value="F:metal ion binding"/>
    <property type="evidence" value="ECO:0007669"/>
    <property type="project" value="UniProtKB-KW"/>
</dbReference>
<organism evidence="5 6">
    <name type="scientific">Oldenlandia corymbosa var. corymbosa</name>
    <dbReference type="NCBI Taxonomy" id="529605"/>
    <lineage>
        <taxon>Eukaryota</taxon>
        <taxon>Viridiplantae</taxon>
        <taxon>Streptophyta</taxon>
        <taxon>Embryophyta</taxon>
        <taxon>Tracheophyta</taxon>
        <taxon>Spermatophyta</taxon>
        <taxon>Magnoliopsida</taxon>
        <taxon>eudicotyledons</taxon>
        <taxon>Gunneridae</taxon>
        <taxon>Pentapetalae</taxon>
        <taxon>asterids</taxon>
        <taxon>lamiids</taxon>
        <taxon>Gentianales</taxon>
        <taxon>Rubiaceae</taxon>
        <taxon>Rubioideae</taxon>
        <taxon>Spermacoceae</taxon>
        <taxon>Hedyotis-Oldenlandia complex</taxon>
        <taxon>Oldenlandia</taxon>
    </lineage>
</organism>
<dbReference type="InterPro" id="IPR044861">
    <property type="entry name" value="IPNS-like_FE2OG_OXY"/>
</dbReference>
<sequence length="159" mass="18282">MIEFLRQLINHGATTEIETMKVAVQGFFKLPLEEKMVYEQLPGGLEGYGHAFVLSDDQKLDWNDILAIYAQPISERNMKFWPNNPTSFRSTLENYSRELHRICIILCELMARNLGVDFKEFSGMYKEIAQTITMNYYPPCSQPDKVIGISPHTDGNLLT</sequence>
<evidence type="ECO:0000259" key="4">
    <source>
        <dbReference type="Pfam" id="PF14226"/>
    </source>
</evidence>
<dbReference type="EMBL" id="OX459119">
    <property type="protein sequence ID" value="CAI9095452.1"/>
    <property type="molecule type" value="Genomic_DNA"/>
</dbReference>
<dbReference type="Pfam" id="PF03171">
    <property type="entry name" value="2OG-FeII_Oxy"/>
    <property type="match status" value="1"/>
</dbReference>
<dbReference type="InterPro" id="IPR026992">
    <property type="entry name" value="DIOX_N"/>
</dbReference>
<dbReference type="InterPro" id="IPR027443">
    <property type="entry name" value="IPNS-like_sf"/>
</dbReference>
<keyword evidence="2" id="KW-0408">Iron</keyword>
<dbReference type="Proteomes" id="UP001161247">
    <property type="component" value="Chromosome 2"/>
</dbReference>
<evidence type="ECO:0000313" key="6">
    <source>
        <dbReference type="Proteomes" id="UP001161247"/>
    </source>
</evidence>
<keyword evidence="6" id="KW-1185">Reference proteome</keyword>
<dbReference type="InterPro" id="IPR050295">
    <property type="entry name" value="Plant_2OG-oxidoreductases"/>
</dbReference>
<proteinExistence type="predicted"/>
<evidence type="ECO:0000259" key="3">
    <source>
        <dbReference type="Pfam" id="PF03171"/>
    </source>
</evidence>
<reference evidence="5" key="1">
    <citation type="submission" date="2023-03" db="EMBL/GenBank/DDBJ databases">
        <authorList>
            <person name="Julca I."/>
        </authorList>
    </citation>
    <scope>NUCLEOTIDE SEQUENCE</scope>
</reference>
<feature type="domain" description="Isopenicillin N synthase-like Fe(2+) 2OG dioxygenase" evidence="3">
    <location>
        <begin position="131"/>
        <end position="159"/>
    </location>
</feature>
<dbReference type="PANTHER" id="PTHR47991">
    <property type="entry name" value="OXOGLUTARATE/IRON-DEPENDENT DIOXYGENASE"/>
    <property type="match status" value="1"/>
</dbReference>
<dbReference type="GO" id="GO:0016706">
    <property type="term" value="F:2-oxoglutarate-dependent dioxygenase activity"/>
    <property type="evidence" value="ECO:0007669"/>
    <property type="project" value="UniProtKB-ARBA"/>
</dbReference>
<accession>A0AAV1CJ53</accession>
<evidence type="ECO:0000313" key="5">
    <source>
        <dbReference type="EMBL" id="CAI9095452.1"/>
    </source>
</evidence>
<dbReference type="Gene3D" id="2.60.120.330">
    <property type="entry name" value="B-lactam Antibiotic, Isopenicillin N Synthase, Chain"/>
    <property type="match status" value="1"/>
</dbReference>
<evidence type="ECO:0000256" key="1">
    <source>
        <dbReference type="ARBA" id="ARBA00022723"/>
    </source>
</evidence>
<evidence type="ECO:0000256" key="2">
    <source>
        <dbReference type="ARBA" id="ARBA00023004"/>
    </source>
</evidence>
<dbReference type="AlphaFoldDB" id="A0AAV1CJ53"/>
<gene>
    <name evidence="5" type="ORF">OLC1_LOCUS6426</name>
</gene>
<feature type="domain" description="Non-haem dioxygenase N-terminal" evidence="4">
    <location>
        <begin position="7"/>
        <end position="84"/>
    </location>
</feature>
<protein>
    <submittedName>
        <fullName evidence="5">OLC1v1031406C1</fullName>
    </submittedName>
</protein>